<evidence type="ECO:0000256" key="1">
    <source>
        <dbReference type="SAM" id="MobiDB-lite"/>
    </source>
</evidence>
<keyword evidence="3" id="KW-1185">Reference proteome</keyword>
<reference evidence="2" key="1">
    <citation type="submission" date="2022-01" db="EMBL/GenBank/DDBJ databases">
        <authorList>
            <person name="King R."/>
        </authorList>
    </citation>
    <scope>NUCLEOTIDE SEQUENCE</scope>
</reference>
<organism evidence="2 3">
    <name type="scientific">Diabrotica balteata</name>
    <name type="common">Banded cucumber beetle</name>
    <dbReference type="NCBI Taxonomy" id="107213"/>
    <lineage>
        <taxon>Eukaryota</taxon>
        <taxon>Metazoa</taxon>
        <taxon>Ecdysozoa</taxon>
        <taxon>Arthropoda</taxon>
        <taxon>Hexapoda</taxon>
        <taxon>Insecta</taxon>
        <taxon>Pterygota</taxon>
        <taxon>Neoptera</taxon>
        <taxon>Endopterygota</taxon>
        <taxon>Coleoptera</taxon>
        <taxon>Polyphaga</taxon>
        <taxon>Cucujiformia</taxon>
        <taxon>Chrysomeloidea</taxon>
        <taxon>Chrysomelidae</taxon>
        <taxon>Galerucinae</taxon>
        <taxon>Diabroticina</taxon>
        <taxon>Diabroticites</taxon>
        <taxon>Diabrotica</taxon>
    </lineage>
</organism>
<dbReference type="AlphaFoldDB" id="A0A9N9SVE7"/>
<dbReference type="Proteomes" id="UP001153709">
    <property type="component" value="Chromosome 10"/>
</dbReference>
<dbReference type="OrthoDB" id="10666217at2759"/>
<accession>A0A9N9SVE7</accession>
<evidence type="ECO:0000313" key="3">
    <source>
        <dbReference type="Proteomes" id="UP001153709"/>
    </source>
</evidence>
<feature type="region of interest" description="Disordered" evidence="1">
    <location>
        <begin position="27"/>
        <end position="63"/>
    </location>
</feature>
<gene>
    <name evidence="2" type="ORF">DIABBA_LOCUS2652</name>
</gene>
<proteinExistence type="predicted"/>
<feature type="compositionally biased region" description="Acidic residues" evidence="1">
    <location>
        <begin position="39"/>
        <end position="50"/>
    </location>
</feature>
<name>A0A9N9SVE7_DIABA</name>
<protein>
    <submittedName>
        <fullName evidence="2">Uncharacterized protein</fullName>
    </submittedName>
</protein>
<dbReference type="EMBL" id="OU898285">
    <property type="protein sequence ID" value="CAG9828753.1"/>
    <property type="molecule type" value="Genomic_DNA"/>
</dbReference>
<evidence type="ECO:0000313" key="2">
    <source>
        <dbReference type="EMBL" id="CAG9828753.1"/>
    </source>
</evidence>
<sequence>MSKRNLLNEKRLIELIEAGLSDIDELTEDGNDDYCWGDREEEVSSDDDNELKENSTDNGEVIRSAVDGKGEGRSLEHTEGICDF</sequence>